<feature type="binding site" evidence="1">
    <location>
        <position position="261"/>
    </location>
    <ligand>
        <name>Mg(2+)</name>
        <dbReference type="ChEBI" id="CHEBI:18420"/>
        <label>1</label>
    </ligand>
</feature>
<gene>
    <name evidence="2" type="ORF">EI684_12900</name>
</gene>
<reference evidence="2 3" key="1">
    <citation type="submission" date="2018-12" db="EMBL/GenBank/DDBJ databases">
        <title>Genome Sequence of Candidatus Viridilinea halotolerans isolated from saline sulfide-rich spring.</title>
        <authorList>
            <person name="Grouzdev D.S."/>
            <person name="Burganskaya E.I."/>
            <person name="Krutkina M.S."/>
            <person name="Sukhacheva M.V."/>
            <person name="Gorlenko V.M."/>
        </authorList>
    </citation>
    <scope>NUCLEOTIDE SEQUENCE [LARGE SCALE GENOMIC DNA]</scope>
    <source>
        <strain evidence="2">Chok-6</strain>
    </source>
</reference>
<dbReference type="GO" id="GO:0016787">
    <property type="term" value="F:hydrolase activity"/>
    <property type="evidence" value="ECO:0007669"/>
    <property type="project" value="UniProtKB-KW"/>
</dbReference>
<proteinExistence type="predicted"/>
<evidence type="ECO:0000313" key="3">
    <source>
        <dbReference type="Proteomes" id="UP000280307"/>
    </source>
</evidence>
<comment type="cofactor">
    <cofactor evidence="1">
        <name>Mg(2+)</name>
        <dbReference type="ChEBI" id="CHEBI:18420"/>
    </cofactor>
    <text evidence="1">Binds 2 magnesium ions per subunit.</text>
</comment>
<organism evidence="2 3">
    <name type="scientific">Candidatus Viridilinea halotolerans</name>
    <dbReference type="NCBI Taxonomy" id="2491704"/>
    <lineage>
        <taxon>Bacteria</taxon>
        <taxon>Bacillati</taxon>
        <taxon>Chloroflexota</taxon>
        <taxon>Chloroflexia</taxon>
        <taxon>Chloroflexales</taxon>
        <taxon>Chloroflexineae</taxon>
        <taxon>Oscillochloridaceae</taxon>
        <taxon>Candidatus Viridilinea</taxon>
    </lineage>
</organism>
<dbReference type="EMBL" id="RSAS01000503">
    <property type="protein sequence ID" value="RRR70686.1"/>
    <property type="molecule type" value="Genomic_DNA"/>
</dbReference>
<keyword evidence="1" id="KW-0479">Metal-binding</keyword>
<evidence type="ECO:0000313" key="2">
    <source>
        <dbReference type="EMBL" id="RRR70686.1"/>
    </source>
</evidence>
<feature type="binding site" evidence="1">
    <location>
        <position position="258"/>
    </location>
    <ligand>
        <name>Mg(2+)</name>
        <dbReference type="ChEBI" id="CHEBI:18420"/>
        <label>1</label>
    </ligand>
</feature>
<protein>
    <submittedName>
        <fullName evidence="2">ADP-ribosylglycohydrolase family protein</fullName>
    </submittedName>
</protein>
<feature type="binding site" evidence="1">
    <location>
        <position position="58"/>
    </location>
    <ligand>
        <name>Mg(2+)</name>
        <dbReference type="ChEBI" id="CHEBI:18420"/>
        <label>1</label>
    </ligand>
</feature>
<dbReference type="Gene3D" id="1.10.4080.10">
    <property type="entry name" value="ADP-ribosylation/Crystallin J1"/>
    <property type="match status" value="1"/>
</dbReference>
<dbReference type="PANTHER" id="PTHR16222:SF12">
    <property type="entry name" value="ADP-RIBOSYLGLYCOHYDROLASE-RELATED"/>
    <property type="match status" value="1"/>
</dbReference>
<feature type="binding site" evidence="1">
    <location>
        <position position="260"/>
    </location>
    <ligand>
        <name>Mg(2+)</name>
        <dbReference type="ChEBI" id="CHEBI:18420"/>
        <label>1</label>
    </ligand>
</feature>
<dbReference type="InterPro" id="IPR036705">
    <property type="entry name" value="Ribosyl_crysJ1_sf"/>
</dbReference>
<dbReference type="AlphaFoldDB" id="A0A426TXY8"/>
<dbReference type="SUPFAM" id="SSF101478">
    <property type="entry name" value="ADP-ribosylglycohydrolase"/>
    <property type="match status" value="1"/>
</dbReference>
<dbReference type="Pfam" id="PF03747">
    <property type="entry name" value="ADP_ribosyl_GH"/>
    <property type="match status" value="1"/>
</dbReference>
<dbReference type="InterPro" id="IPR005502">
    <property type="entry name" value="Ribosyl_crysJ1"/>
</dbReference>
<dbReference type="InterPro" id="IPR050792">
    <property type="entry name" value="ADP-ribosylglycohydrolase"/>
</dbReference>
<accession>A0A426TXY8</accession>
<name>A0A426TXY8_9CHLR</name>
<feature type="binding site" evidence="1">
    <location>
        <position position="59"/>
    </location>
    <ligand>
        <name>Mg(2+)</name>
        <dbReference type="ChEBI" id="CHEBI:18420"/>
        <label>1</label>
    </ligand>
</feature>
<dbReference type="PANTHER" id="PTHR16222">
    <property type="entry name" value="ADP-RIBOSYLGLYCOHYDROLASE"/>
    <property type="match status" value="1"/>
</dbReference>
<sequence>MTTLTLNERARGAFLGLAAGDALGTTLEFTGPLNPFTPQVTSIVGGGPFGLPPGAWTDDTSMALCLAQSLVAQHGFDARDQMDRYVRWWQQGENAATGRCIDIGNATRSALHRYQQTGDPLAGDPNPNTAGNGSLMRMVPVVLAASSEAQALEWAATQSRTTHAAPAAVDACRLYARQIWRALEGQPKAALLDPAIGNDLDLMPLVAAVAQGTYLHKQPPAIKGTGFVVEALEAALWAFAASESFVDGAILAVNLGQDADTTGAIYGQLAGAYYGLPAIPQTWQATILWAEQFIALADALVALR</sequence>
<keyword evidence="2" id="KW-0378">Hydrolase</keyword>
<evidence type="ECO:0000256" key="1">
    <source>
        <dbReference type="PIRSR" id="PIRSR605502-1"/>
    </source>
</evidence>
<dbReference type="GO" id="GO:0046872">
    <property type="term" value="F:metal ion binding"/>
    <property type="evidence" value="ECO:0007669"/>
    <property type="project" value="UniProtKB-KW"/>
</dbReference>
<feature type="binding site" evidence="1">
    <location>
        <position position="57"/>
    </location>
    <ligand>
        <name>Mg(2+)</name>
        <dbReference type="ChEBI" id="CHEBI:18420"/>
        <label>1</label>
    </ligand>
</feature>
<dbReference type="Proteomes" id="UP000280307">
    <property type="component" value="Unassembled WGS sequence"/>
</dbReference>
<comment type="caution">
    <text evidence="2">The sequence shown here is derived from an EMBL/GenBank/DDBJ whole genome shotgun (WGS) entry which is preliminary data.</text>
</comment>
<keyword evidence="1" id="KW-0460">Magnesium</keyword>